<dbReference type="Pfam" id="PF15586">
    <property type="entry name" value="Imm8"/>
    <property type="match status" value="1"/>
</dbReference>
<gene>
    <name evidence="1" type="ORF">SAMN05192543_103484</name>
</gene>
<dbReference type="Proteomes" id="UP000199548">
    <property type="component" value="Unassembled WGS sequence"/>
</dbReference>
<protein>
    <submittedName>
        <fullName evidence="1">Immunity protein 8</fullName>
    </submittedName>
</protein>
<evidence type="ECO:0000313" key="1">
    <source>
        <dbReference type="EMBL" id="SFI53209.1"/>
    </source>
</evidence>
<name>A0A1I3IZ02_9BURK</name>
<sequence length="118" mass="13647">MKAIVKNIDTGSDVAFDAYHPADEECFGRWLTVLVGPENEEGGHLYQVLACTPEWIQREFLHTGAVWGRHMLIVSRYDQGRIRRELDHYVEGCTGDNFWEIAQKVARIGAWEFEDYQS</sequence>
<dbReference type="InterPro" id="IPR028964">
    <property type="entry name" value="Imm8"/>
</dbReference>
<accession>A0A1I3IZ02</accession>
<keyword evidence="2" id="KW-1185">Reference proteome</keyword>
<evidence type="ECO:0000313" key="2">
    <source>
        <dbReference type="Proteomes" id="UP000199548"/>
    </source>
</evidence>
<proteinExistence type="predicted"/>
<organism evidence="1 2">
    <name type="scientific">Paraburkholderia megapolitana</name>
    <dbReference type="NCBI Taxonomy" id="420953"/>
    <lineage>
        <taxon>Bacteria</taxon>
        <taxon>Pseudomonadati</taxon>
        <taxon>Pseudomonadota</taxon>
        <taxon>Betaproteobacteria</taxon>
        <taxon>Burkholderiales</taxon>
        <taxon>Burkholderiaceae</taxon>
        <taxon>Paraburkholderia</taxon>
    </lineage>
</organism>
<reference evidence="1 2" key="1">
    <citation type="submission" date="2016-10" db="EMBL/GenBank/DDBJ databases">
        <authorList>
            <person name="de Groot N.N."/>
        </authorList>
    </citation>
    <scope>NUCLEOTIDE SEQUENCE [LARGE SCALE GENOMIC DNA]</scope>
    <source>
        <strain evidence="1 2">LMG 23650</strain>
    </source>
</reference>
<dbReference type="EMBL" id="FOQU01000003">
    <property type="protein sequence ID" value="SFI53209.1"/>
    <property type="molecule type" value="Genomic_DNA"/>
</dbReference>
<dbReference type="RefSeq" id="WP_170275848.1">
    <property type="nucleotide sequence ID" value="NZ_CP041745.1"/>
</dbReference>
<dbReference type="AlphaFoldDB" id="A0A1I3IZ02"/>